<dbReference type="OrthoDB" id="1727266at2"/>
<accession>A0A1I5U9Q5</accession>
<feature type="domain" description="N-acetyltransferase" evidence="1">
    <location>
        <begin position="1"/>
        <end position="135"/>
    </location>
</feature>
<dbReference type="InterPro" id="IPR000182">
    <property type="entry name" value="GNAT_dom"/>
</dbReference>
<gene>
    <name evidence="2" type="ORF">SAMN05444406_106100</name>
</gene>
<dbReference type="Pfam" id="PF00583">
    <property type="entry name" value="Acetyltransf_1"/>
    <property type="match status" value="1"/>
</dbReference>
<evidence type="ECO:0000313" key="3">
    <source>
        <dbReference type="Proteomes" id="UP000198577"/>
    </source>
</evidence>
<dbReference type="SUPFAM" id="SSF55729">
    <property type="entry name" value="Acyl-CoA N-acyltransferases (Nat)"/>
    <property type="match status" value="1"/>
</dbReference>
<dbReference type="AlphaFoldDB" id="A0A1I5U9Q5"/>
<dbReference type="STRING" id="937334.SAMN05444406_106100"/>
<proteinExistence type="predicted"/>
<evidence type="ECO:0000259" key="1">
    <source>
        <dbReference type="PROSITE" id="PS51186"/>
    </source>
</evidence>
<dbReference type="Gene3D" id="3.40.630.30">
    <property type="match status" value="1"/>
</dbReference>
<dbReference type="Proteomes" id="UP000198577">
    <property type="component" value="Unassembled WGS sequence"/>
</dbReference>
<keyword evidence="3" id="KW-1185">Reference proteome</keyword>
<evidence type="ECO:0000313" key="2">
    <source>
        <dbReference type="EMBL" id="SFP92013.1"/>
    </source>
</evidence>
<organism evidence="2 3">
    <name type="scientific">Caldicoprobacter faecalis</name>
    <dbReference type="NCBI Taxonomy" id="937334"/>
    <lineage>
        <taxon>Bacteria</taxon>
        <taxon>Bacillati</taxon>
        <taxon>Bacillota</taxon>
        <taxon>Clostridia</taxon>
        <taxon>Caldicoprobacterales</taxon>
        <taxon>Caldicoprobacteraceae</taxon>
        <taxon>Caldicoprobacter</taxon>
    </lineage>
</organism>
<protein>
    <recommendedName>
        <fullName evidence="1">N-acetyltransferase domain-containing protein</fullName>
    </recommendedName>
</protein>
<dbReference type="EMBL" id="FOXR01000006">
    <property type="protein sequence ID" value="SFP92013.1"/>
    <property type="molecule type" value="Genomic_DNA"/>
</dbReference>
<sequence length="135" mass="15482">MITFRKIEPQDLDKIYLNEVLRPLITVSSQGERFAVVIEEDGAIKGGVSGYRQGEDAFMQQVAVLPGLEEDSLLDGLIRSLVYILERDGVQRLFAMGDENWHLYERIGFKRFDSPDSDYCLVLDIPSFFEQKTCR</sequence>
<dbReference type="RefSeq" id="WP_092282096.1">
    <property type="nucleotide sequence ID" value="NZ_FOXR01000006.1"/>
</dbReference>
<dbReference type="InterPro" id="IPR016181">
    <property type="entry name" value="Acyl_CoA_acyltransferase"/>
</dbReference>
<dbReference type="PROSITE" id="PS51186">
    <property type="entry name" value="GNAT"/>
    <property type="match status" value="1"/>
</dbReference>
<reference evidence="2 3" key="1">
    <citation type="submission" date="2016-10" db="EMBL/GenBank/DDBJ databases">
        <authorList>
            <person name="de Groot N.N."/>
        </authorList>
    </citation>
    <scope>NUCLEOTIDE SEQUENCE [LARGE SCALE GENOMIC DNA]</scope>
    <source>
        <strain evidence="2 3">DSM 20678</strain>
    </source>
</reference>
<name>A0A1I5U9Q5_9FIRM</name>
<dbReference type="GO" id="GO:0016747">
    <property type="term" value="F:acyltransferase activity, transferring groups other than amino-acyl groups"/>
    <property type="evidence" value="ECO:0007669"/>
    <property type="project" value="InterPro"/>
</dbReference>